<gene>
    <name evidence="5" type="primary">rpmC</name>
    <name evidence="6" type="ORF">A2851_00895</name>
</gene>
<evidence type="ECO:0000256" key="3">
    <source>
        <dbReference type="ARBA" id="ARBA00023274"/>
    </source>
</evidence>
<dbReference type="STRING" id="1798480.A2851_00895"/>
<evidence type="ECO:0000256" key="4">
    <source>
        <dbReference type="ARBA" id="ARBA00035204"/>
    </source>
</evidence>
<dbReference type="Pfam" id="PF00831">
    <property type="entry name" value="Ribosomal_L29"/>
    <property type="match status" value="1"/>
</dbReference>
<evidence type="ECO:0000256" key="1">
    <source>
        <dbReference type="ARBA" id="ARBA00009254"/>
    </source>
</evidence>
<dbReference type="InterPro" id="IPR001854">
    <property type="entry name" value="Ribosomal_uL29"/>
</dbReference>
<reference evidence="6 7" key="1">
    <citation type="journal article" date="2016" name="Nat. Commun.">
        <title>Thousands of microbial genomes shed light on interconnected biogeochemical processes in an aquifer system.</title>
        <authorList>
            <person name="Anantharaman K."/>
            <person name="Brown C.T."/>
            <person name="Hug L.A."/>
            <person name="Sharon I."/>
            <person name="Castelle C.J."/>
            <person name="Probst A.J."/>
            <person name="Thomas B.C."/>
            <person name="Singh A."/>
            <person name="Wilkins M.J."/>
            <person name="Karaoz U."/>
            <person name="Brodie E.L."/>
            <person name="Williams K.H."/>
            <person name="Hubbard S.S."/>
            <person name="Banfield J.F."/>
        </authorList>
    </citation>
    <scope>NUCLEOTIDE SEQUENCE [LARGE SCALE GENOMIC DNA]</scope>
</reference>
<evidence type="ECO:0000256" key="5">
    <source>
        <dbReference type="HAMAP-Rule" id="MF_00374"/>
    </source>
</evidence>
<dbReference type="HAMAP" id="MF_00374">
    <property type="entry name" value="Ribosomal_uL29"/>
    <property type="match status" value="1"/>
</dbReference>
<proteinExistence type="inferred from homology"/>
<dbReference type="Proteomes" id="UP000176863">
    <property type="component" value="Unassembled WGS sequence"/>
</dbReference>
<organism evidence="6 7">
    <name type="scientific">Candidatus Kaiserbacteria bacterium RIFCSPHIGHO2_01_FULL_53_29</name>
    <dbReference type="NCBI Taxonomy" id="1798480"/>
    <lineage>
        <taxon>Bacteria</taxon>
        <taxon>Candidatus Kaiseribacteriota</taxon>
    </lineage>
</organism>
<dbReference type="InterPro" id="IPR036049">
    <property type="entry name" value="Ribosomal_uL29_sf"/>
</dbReference>
<comment type="similarity">
    <text evidence="1 5">Belongs to the universal ribosomal protein uL29 family.</text>
</comment>
<evidence type="ECO:0000313" key="6">
    <source>
        <dbReference type="EMBL" id="OGG54207.1"/>
    </source>
</evidence>
<sequence length="62" mass="7232">MDDFSKQDIAELQKLVADKREALRVFRFGAEGSRSRNVREGRTLRKDIARLLTEVRKRSIAQ</sequence>
<dbReference type="GO" id="GO:0005840">
    <property type="term" value="C:ribosome"/>
    <property type="evidence" value="ECO:0007669"/>
    <property type="project" value="UniProtKB-KW"/>
</dbReference>
<dbReference type="SUPFAM" id="SSF46561">
    <property type="entry name" value="Ribosomal protein L29 (L29p)"/>
    <property type="match status" value="1"/>
</dbReference>
<keyword evidence="3 5" id="KW-0687">Ribonucleoprotein</keyword>
<accession>A0A1F6CYL7</accession>
<dbReference type="Gene3D" id="1.10.287.310">
    <property type="match status" value="1"/>
</dbReference>
<evidence type="ECO:0000256" key="2">
    <source>
        <dbReference type="ARBA" id="ARBA00022980"/>
    </source>
</evidence>
<dbReference type="GO" id="GO:0006412">
    <property type="term" value="P:translation"/>
    <property type="evidence" value="ECO:0007669"/>
    <property type="project" value="UniProtKB-UniRule"/>
</dbReference>
<protein>
    <recommendedName>
        <fullName evidence="4 5">Large ribosomal subunit protein uL29</fullName>
    </recommendedName>
</protein>
<dbReference type="EMBL" id="MFKT01000001">
    <property type="protein sequence ID" value="OGG54207.1"/>
    <property type="molecule type" value="Genomic_DNA"/>
</dbReference>
<dbReference type="NCBIfam" id="TIGR00012">
    <property type="entry name" value="L29"/>
    <property type="match status" value="1"/>
</dbReference>
<evidence type="ECO:0000313" key="7">
    <source>
        <dbReference type="Proteomes" id="UP000176863"/>
    </source>
</evidence>
<dbReference type="AlphaFoldDB" id="A0A1F6CYL7"/>
<dbReference type="GO" id="GO:0003735">
    <property type="term" value="F:structural constituent of ribosome"/>
    <property type="evidence" value="ECO:0007669"/>
    <property type="project" value="InterPro"/>
</dbReference>
<comment type="caution">
    <text evidence="6">The sequence shown here is derived from an EMBL/GenBank/DDBJ whole genome shotgun (WGS) entry which is preliminary data.</text>
</comment>
<dbReference type="GO" id="GO:1990904">
    <property type="term" value="C:ribonucleoprotein complex"/>
    <property type="evidence" value="ECO:0007669"/>
    <property type="project" value="UniProtKB-KW"/>
</dbReference>
<name>A0A1F6CYL7_9BACT</name>
<keyword evidence="2 5" id="KW-0689">Ribosomal protein</keyword>